<reference evidence="3" key="1">
    <citation type="submission" date="2022-01" db="EMBL/GenBank/DDBJ databases">
        <title>Nocardioidaceae gen. sp. A5X3R13.</title>
        <authorList>
            <person name="Lopez Marin M.A."/>
            <person name="Uhlik O."/>
        </authorList>
    </citation>
    <scope>NUCLEOTIDE SEQUENCE</scope>
    <source>
        <strain evidence="3">A5X3R13</strain>
    </source>
</reference>
<dbReference type="Proteomes" id="UP001164390">
    <property type="component" value="Chromosome"/>
</dbReference>
<organism evidence="3 4">
    <name type="scientific">Solicola gregarius</name>
    <dbReference type="NCBI Taxonomy" id="2908642"/>
    <lineage>
        <taxon>Bacteria</taxon>
        <taxon>Bacillati</taxon>
        <taxon>Actinomycetota</taxon>
        <taxon>Actinomycetes</taxon>
        <taxon>Propionibacteriales</taxon>
        <taxon>Nocardioidaceae</taxon>
        <taxon>Solicola</taxon>
    </lineage>
</organism>
<name>A0AA46TDL7_9ACTN</name>
<dbReference type="PANTHER" id="PTHR35342:SF5">
    <property type="entry name" value="TRICARBOXYLIC TRANSPORT PROTEIN"/>
    <property type="match status" value="1"/>
</dbReference>
<feature type="transmembrane region" description="Helical" evidence="1">
    <location>
        <begin position="355"/>
        <end position="378"/>
    </location>
</feature>
<feature type="domain" description="DUF112" evidence="2">
    <location>
        <begin position="21"/>
        <end position="439"/>
    </location>
</feature>
<evidence type="ECO:0000313" key="4">
    <source>
        <dbReference type="Proteomes" id="UP001164390"/>
    </source>
</evidence>
<keyword evidence="4" id="KW-1185">Reference proteome</keyword>
<evidence type="ECO:0000313" key="3">
    <source>
        <dbReference type="EMBL" id="UYM03322.1"/>
    </source>
</evidence>
<gene>
    <name evidence="3" type="ORF">L0C25_12220</name>
</gene>
<feature type="transmembrane region" description="Helical" evidence="1">
    <location>
        <begin position="469"/>
        <end position="487"/>
    </location>
</feature>
<protein>
    <submittedName>
        <fullName evidence="3">Tripartite tricarboxylate transporter permease</fullName>
    </submittedName>
</protein>
<feature type="transmembrane region" description="Helical" evidence="1">
    <location>
        <begin position="202"/>
        <end position="219"/>
    </location>
</feature>
<keyword evidence="1" id="KW-1133">Transmembrane helix</keyword>
<proteinExistence type="predicted"/>
<sequence length="513" mass="54230">METLQGAMNALTSFDLTMWAILVLGVLTGLIVGVLPGLTFVMGVLLILPFTYGMDTDVGIVLMLAVYVAGTYGGAITSILLHIPGEPNNVPLLWDGYQMTRQGRAAEALGWAAVSALAGGLVAWLLLTFAARSFAHFALKFGQAEYFIIIMLGLTSVLALAGRSVLRSIASMLIGMLVATVGVDDVYGTVRFDFGVDILRDGIDYLPIMVGVYALGSVIQRYGARFADDAAQQPAKIRTTVPGLRALRARSGALGRGVVTGSLLGAVPGAGATVASFVSYGMEKQFGKHRTKVGQGDPNGIVAPQAASTATVGGAFIPLLVLGIPGSAATAVILGALMLHNVQPGPQIFETQPELVYTIVAALLVSVVLMFIFGLLATKPMVRLLSVPEVYVAGVIVLFAYIGAFAIRNSMSDVWIMTLFAALGFFMQRWGYPLAPLVLGAILGPLAERYFVTAMISSGNDPMVFVDRPISAVLTVVWVLLLAFLVYRSVRTARAARTAPESTEPTTSYADKE</sequence>
<feature type="transmembrane region" description="Helical" evidence="1">
    <location>
        <begin position="20"/>
        <end position="48"/>
    </location>
</feature>
<dbReference type="RefSeq" id="WP_271631928.1">
    <property type="nucleotide sequence ID" value="NZ_CP094970.1"/>
</dbReference>
<dbReference type="PANTHER" id="PTHR35342">
    <property type="entry name" value="TRICARBOXYLIC TRANSPORT PROTEIN"/>
    <property type="match status" value="1"/>
</dbReference>
<dbReference type="EMBL" id="CP094970">
    <property type="protein sequence ID" value="UYM03322.1"/>
    <property type="molecule type" value="Genomic_DNA"/>
</dbReference>
<feature type="transmembrane region" description="Helical" evidence="1">
    <location>
        <begin position="263"/>
        <end position="282"/>
    </location>
</feature>
<keyword evidence="1" id="KW-0812">Transmembrane</keyword>
<feature type="transmembrane region" description="Helical" evidence="1">
    <location>
        <begin position="168"/>
        <end position="190"/>
    </location>
</feature>
<feature type="transmembrane region" description="Helical" evidence="1">
    <location>
        <begin position="60"/>
        <end position="83"/>
    </location>
</feature>
<feature type="transmembrane region" description="Helical" evidence="1">
    <location>
        <begin position="390"/>
        <end position="408"/>
    </location>
</feature>
<accession>A0AA46TDL7</accession>
<feature type="transmembrane region" description="Helical" evidence="1">
    <location>
        <begin position="437"/>
        <end position="457"/>
    </location>
</feature>
<evidence type="ECO:0000256" key="1">
    <source>
        <dbReference type="SAM" id="Phobius"/>
    </source>
</evidence>
<dbReference type="InterPro" id="IPR002823">
    <property type="entry name" value="DUF112_TM"/>
</dbReference>
<feature type="transmembrane region" description="Helical" evidence="1">
    <location>
        <begin position="108"/>
        <end position="131"/>
    </location>
</feature>
<dbReference type="KEGG" id="sgrg:L0C25_12220"/>
<dbReference type="Pfam" id="PF01970">
    <property type="entry name" value="TctA"/>
    <property type="match status" value="1"/>
</dbReference>
<feature type="transmembrane region" description="Helical" evidence="1">
    <location>
        <begin position="143"/>
        <end position="162"/>
    </location>
</feature>
<feature type="transmembrane region" description="Helical" evidence="1">
    <location>
        <begin position="315"/>
        <end position="339"/>
    </location>
</feature>
<evidence type="ECO:0000259" key="2">
    <source>
        <dbReference type="Pfam" id="PF01970"/>
    </source>
</evidence>
<keyword evidence="1" id="KW-0472">Membrane</keyword>
<dbReference type="AlphaFoldDB" id="A0AA46TDL7"/>